<keyword evidence="1" id="KW-0812">Transmembrane</keyword>
<dbReference type="Proteomes" id="UP000808914">
    <property type="component" value="Unassembled WGS sequence"/>
</dbReference>
<reference evidence="2 3" key="1">
    <citation type="submission" date="2021-01" db="EMBL/GenBank/DDBJ databases">
        <title>Genomic Encyclopedia of Type Strains, Phase IV (KMG-IV): sequencing the most valuable type-strain genomes for metagenomic binning, comparative biology and taxonomic classification.</title>
        <authorList>
            <person name="Goeker M."/>
        </authorList>
    </citation>
    <scope>NUCLEOTIDE SEQUENCE [LARGE SCALE GENOMIC DNA]</scope>
    <source>
        <strain evidence="2 3">DSM 28236</strain>
    </source>
</reference>
<feature type="transmembrane region" description="Helical" evidence="1">
    <location>
        <begin position="12"/>
        <end position="36"/>
    </location>
</feature>
<organism evidence="2 3">
    <name type="scientific">Scopulibacillus daqui</name>
    <dbReference type="NCBI Taxonomy" id="1469162"/>
    <lineage>
        <taxon>Bacteria</taxon>
        <taxon>Bacillati</taxon>
        <taxon>Bacillota</taxon>
        <taxon>Bacilli</taxon>
        <taxon>Bacillales</taxon>
        <taxon>Sporolactobacillaceae</taxon>
        <taxon>Scopulibacillus</taxon>
    </lineage>
</organism>
<dbReference type="EMBL" id="JAFBER010000016">
    <property type="protein sequence ID" value="MBM7646123.1"/>
    <property type="molecule type" value="Genomic_DNA"/>
</dbReference>
<protein>
    <submittedName>
        <fullName evidence="2">Uncharacterized protein</fullName>
    </submittedName>
</protein>
<name>A0ABS2Q1E9_9BACL</name>
<comment type="caution">
    <text evidence="2">The sequence shown here is derived from an EMBL/GenBank/DDBJ whole genome shotgun (WGS) entry which is preliminary data.</text>
</comment>
<accession>A0ABS2Q1E9</accession>
<evidence type="ECO:0000256" key="1">
    <source>
        <dbReference type="SAM" id="Phobius"/>
    </source>
</evidence>
<keyword evidence="1" id="KW-1133">Transmembrane helix</keyword>
<evidence type="ECO:0000313" key="3">
    <source>
        <dbReference type="Proteomes" id="UP000808914"/>
    </source>
</evidence>
<evidence type="ECO:0000313" key="2">
    <source>
        <dbReference type="EMBL" id="MBM7646123.1"/>
    </source>
</evidence>
<proteinExistence type="predicted"/>
<keyword evidence="3" id="KW-1185">Reference proteome</keyword>
<gene>
    <name evidence="2" type="ORF">JOD45_002349</name>
</gene>
<sequence>MVRTLKIKMIYAIVYITSLLKINEIVFCTGVTYFSYYEVMNRGVIM</sequence>
<keyword evidence="1" id="KW-0472">Membrane</keyword>